<organism evidence="2 3">
    <name type="scientific">Tetranychus urticae</name>
    <name type="common">Two-spotted spider mite</name>
    <dbReference type="NCBI Taxonomy" id="32264"/>
    <lineage>
        <taxon>Eukaryota</taxon>
        <taxon>Metazoa</taxon>
        <taxon>Ecdysozoa</taxon>
        <taxon>Arthropoda</taxon>
        <taxon>Chelicerata</taxon>
        <taxon>Arachnida</taxon>
        <taxon>Acari</taxon>
        <taxon>Acariformes</taxon>
        <taxon>Trombidiformes</taxon>
        <taxon>Prostigmata</taxon>
        <taxon>Eleutherengona</taxon>
        <taxon>Raphignathae</taxon>
        <taxon>Tetranychoidea</taxon>
        <taxon>Tetranychidae</taxon>
        <taxon>Tetranychus</taxon>
    </lineage>
</organism>
<dbReference type="EMBL" id="CAEY01001117">
    <property type="status" value="NOT_ANNOTATED_CDS"/>
    <property type="molecule type" value="Genomic_DNA"/>
</dbReference>
<reference evidence="3" key="1">
    <citation type="submission" date="2011-08" db="EMBL/GenBank/DDBJ databases">
        <authorList>
            <person name="Rombauts S."/>
        </authorList>
    </citation>
    <scope>NUCLEOTIDE SEQUENCE</scope>
    <source>
        <strain evidence="3">London</strain>
    </source>
</reference>
<sequence length="652" mass="73634">MAYGLFNSYEPFLRPKPVPCGVQTCLYFTSHIHNKSGFIVSHLFNLSPDDNGESIIFWLVESKFLAYHENTIYFLSQASTSTSQLTIEHSFVPTIEPDYRLVILGSDIFLTYRFIDGNKPSPSPNSIDLIRRYKLDMNNKQLQHLDSISFAANLFSKLDRFIISYGTTISNYSYIAGARTLDGSHQMFVARLCTKFSLKSFVEIWISDSFLKSTGFVHSLVIEPDDIKNKRLLSAYLAEDKLIVLPLDFVKFNEARRQCVSGTGPSLESTLSSTLFSPGCSANSMTNISNDASNFDFCNANLSVVPSAKESLSFSYWSSDRPTGLTFVYLTFPVHAYVVIKVNADFSVQKCFLQTAPFFPDEWNCDFLGNIMPYASPLNKSFPPFLNPNEGTIEVHSPYPNFMVSYKIMKCAYLTNCLSCILFGYYFHCGWAVAVFESTCQSNDNFTNPEEFDPQNVDKFITIEKCLKLVSIFPDLIILNSPIVQFTVSIDFYEDLADTAVLKGYEFIVFVAGNPCVSTTKSIVTQSLKKSFILTCNLGKRRRGTWPVTFSVGSNENIKFAPKFITSNEYLNITIDGVPSSSSRSSRETRNYLTNFAQIFFVLIVLFLLSLSFKSRVKMPHGPKKVTENKLDHKRTELSTVLMVSTRKPSKM</sequence>
<keyword evidence="3" id="KW-1185">Reference proteome</keyword>
<protein>
    <submittedName>
        <fullName evidence="2">Uncharacterized protein</fullName>
    </submittedName>
</protein>
<dbReference type="EnsemblMetazoa" id="tetur03g02910.1">
    <property type="protein sequence ID" value="tetur03g02910.1"/>
    <property type="gene ID" value="tetur03g02910"/>
</dbReference>
<proteinExistence type="predicted"/>
<name>T1JZ72_TETUR</name>
<reference evidence="2" key="2">
    <citation type="submission" date="2015-06" db="UniProtKB">
        <authorList>
            <consortium name="EnsemblMetazoa"/>
        </authorList>
    </citation>
    <scope>IDENTIFICATION</scope>
</reference>
<evidence type="ECO:0000256" key="1">
    <source>
        <dbReference type="SAM" id="Phobius"/>
    </source>
</evidence>
<evidence type="ECO:0000313" key="2">
    <source>
        <dbReference type="EnsemblMetazoa" id="tetur03g02910.1"/>
    </source>
</evidence>
<keyword evidence="1" id="KW-0812">Transmembrane</keyword>
<dbReference type="Proteomes" id="UP000015104">
    <property type="component" value="Unassembled WGS sequence"/>
</dbReference>
<dbReference type="AlphaFoldDB" id="T1JZ72"/>
<accession>T1JZ72</accession>
<feature type="transmembrane region" description="Helical" evidence="1">
    <location>
        <begin position="592"/>
        <end position="611"/>
    </location>
</feature>
<keyword evidence="1" id="KW-1133">Transmembrane helix</keyword>
<evidence type="ECO:0000313" key="3">
    <source>
        <dbReference type="Proteomes" id="UP000015104"/>
    </source>
</evidence>
<dbReference type="HOGENOM" id="CLU_456606_0_0_1"/>
<keyword evidence="1" id="KW-0472">Membrane</keyword>